<keyword evidence="2" id="KW-1185">Reference proteome</keyword>
<proteinExistence type="predicted"/>
<evidence type="ECO:0000313" key="2">
    <source>
        <dbReference type="Proteomes" id="UP000461443"/>
    </source>
</evidence>
<evidence type="ECO:0000313" key="1">
    <source>
        <dbReference type="EMBL" id="NDL65517.1"/>
    </source>
</evidence>
<dbReference type="Proteomes" id="UP000461443">
    <property type="component" value="Unassembled WGS sequence"/>
</dbReference>
<reference evidence="1 2" key="1">
    <citation type="submission" date="2019-12" db="EMBL/GenBank/DDBJ databases">
        <authorList>
            <person name="Lee S.D."/>
        </authorList>
    </citation>
    <scope>NUCLEOTIDE SEQUENCE [LARGE SCALE GENOMIC DNA]</scope>
    <source>
        <strain evidence="1 2">SAP-6</strain>
    </source>
</reference>
<reference evidence="1 2" key="2">
    <citation type="submission" date="2020-02" db="EMBL/GenBank/DDBJ databases">
        <title>The new genus of Enterobacteriales.</title>
        <authorList>
            <person name="Kim I.S."/>
        </authorList>
    </citation>
    <scope>NUCLEOTIDE SEQUENCE [LARGE SCALE GENOMIC DNA]</scope>
    <source>
        <strain evidence="1 2">SAP-6</strain>
    </source>
</reference>
<comment type="caution">
    <text evidence="1">The sequence shown here is derived from an EMBL/GenBank/DDBJ whole genome shotgun (WGS) entry which is preliminary data.</text>
</comment>
<dbReference type="AlphaFoldDB" id="A0A845SQX3"/>
<dbReference type="RefSeq" id="WP_162368227.1">
    <property type="nucleotide sequence ID" value="NZ_WUBS01000019.1"/>
</dbReference>
<sequence>MQNTGLKGENFWPGARHANCRLKKDKCFQVAIAGLSSQKDQAGSAVPPMTIDKVKKQAMMVLSTINGIKHRKKCTNQQKKGASRLWIVTVVPVY</sequence>
<dbReference type="EMBL" id="WUBS01000019">
    <property type="protein sequence ID" value="NDL65517.1"/>
    <property type="molecule type" value="Genomic_DNA"/>
</dbReference>
<gene>
    <name evidence="1" type="ORF">GRH90_22545</name>
</gene>
<protein>
    <submittedName>
        <fullName evidence="1">Uncharacterized protein</fullName>
    </submittedName>
</protein>
<name>A0A845SQX3_9GAMM</name>
<organism evidence="1 2">
    <name type="scientific">Acerihabitans arboris</name>
    <dbReference type="NCBI Taxonomy" id="2691583"/>
    <lineage>
        <taxon>Bacteria</taxon>
        <taxon>Pseudomonadati</taxon>
        <taxon>Pseudomonadota</taxon>
        <taxon>Gammaproteobacteria</taxon>
        <taxon>Enterobacterales</taxon>
        <taxon>Pectobacteriaceae</taxon>
        <taxon>Acerihabitans</taxon>
    </lineage>
</organism>
<accession>A0A845SQX3</accession>